<keyword evidence="4 9" id="KW-0812">Transmembrane</keyword>
<dbReference type="Proteomes" id="UP000228781">
    <property type="component" value="Unassembled WGS sequence"/>
</dbReference>
<name>A0A2M8EK75_UNCKA</name>
<dbReference type="NCBIfam" id="TIGR00810">
    <property type="entry name" value="secG"/>
    <property type="match status" value="1"/>
</dbReference>
<dbReference type="InterPro" id="IPR004692">
    <property type="entry name" value="SecG"/>
</dbReference>
<evidence type="ECO:0000256" key="8">
    <source>
        <dbReference type="ARBA" id="ARBA00023136"/>
    </source>
</evidence>
<feature type="transmembrane region" description="Helical" evidence="9">
    <location>
        <begin position="49"/>
        <end position="70"/>
    </location>
</feature>
<evidence type="ECO:0000313" key="10">
    <source>
        <dbReference type="EMBL" id="PJC23146.1"/>
    </source>
</evidence>
<evidence type="ECO:0000256" key="6">
    <source>
        <dbReference type="ARBA" id="ARBA00022989"/>
    </source>
</evidence>
<accession>A0A2M8EK75</accession>
<dbReference type="Pfam" id="PF03840">
    <property type="entry name" value="SecG"/>
    <property type="match status" value="1"/>
</dbReference>
<evidence type="ECO:0000313" key="11">
    <source>
        <dbReference type="Proteomes" id="UP000228781"/>
    </source>
</evidence>
<evidence type="ECO:0000256" key="3">
    <source>
        <dbReference type="ARBA" id="ARBA00022448"/>
    </source>
</evidence>
<evidence type="ECO:0000256" key="9">
    <source>
        <dbReference type="RuleBase" id="RU365087"/>
    </source>
</evidence>
<keyword evidence="8 9" id="KW-0472">Membrane</keyword>
<organism evidence="10 11">
    <name type="scientific">candidate division WWE3 bacterium CG_4_9_14_0_2_um_filter_48_10</name>
    <dbReference type="NCBI Taxonomy" id="1975078"/>
    <lineage>
        <taxon>Bacteria</taxon>
        <taxon>Katanobacteria</taxon>
    </lineage>
</organism>
<evidence type="ECO:0000256" key="4">
    <source>
        <dbReference type="ARBA" id="ARBA00022692"/>
    </source>
</evidence>
<dbReference type="GO" id="GO:0009306">
    <property type="term" value="P:protein secretion"/>
    <property type="evidence" value="ECO:0007669"/>
    <property type="project" value="UniProtKB-UniRule"/>
</dbReference>
<protein>
    <recommendedName>
        <fullName evidence="9">Protein-export membrane protein SecG</fullName>
    </recommendedName>
</protein>
<dbReference type="GO" id="GO:0015450">
    <property type="term" value="F:protein-transporting ATPase activity"/>
    <property type="evidence" value="ECO:0007669"/>
    <property type="project" value="UniProtKB-UniRule"/>
</dbReference>
<proteinExistence type="inferred from homology"/>
<keyword evidence="7 9" id="KW-0811">Translocation</keyword>
<keyword evidence="3 9" id="KW-0813">Transport</keyword>
<keyword evidence="6 9" id="KW-1133">Transmembrane helix</keyword>
<keyword evidence="9" id="KW-1003">Cell membrane</keyword>
<evidence type="ECO:0000256" key="2">
    <source>
        <dbReference type="ARBA" id="ARBA00008445"/>
    </source>
</evidence>
<comment type="caution">
    <text evidence="10">The sequence shown here is derived from an EMBL/GenBank/DDBJ whole genome shotgun (WGS) entry which is preliminary data.</text>
</comment>
<comment type="similarity">
    <text evidence="2 9">Belongs to the SecG family.</text>
</comment>
<dbReference type="EMBL" id="PFSK01000008">
    <property type="protein sequence ID" value="PJC23146.1"/>
    <property type="molecule type" value="Genomic_DNA"/>
</dbReference>
<dbReference type="GO" id="GO:0005886">
    <property type="term" value="C:plasma membrane"/>
    <property type="evidence" value="ECO:0007669"/>
    <property type="project" value="UniProtKB-SubCell"/>
</dbReference>
<sequence length="71" mass="7635">MIPLLQILQIVAAVFLIISILLQGGGAGLSSTFGGSGETFRTRRGVEKILFYTTTIIAVIFILTLLVNLLK</sequence>
<reference evidence="11" key="1">
    <citation type="submission" date="2017-09" db="EMBL/GenBank/DDBJ databases">
        <title>Depth-based differentiation of microbial function through sediment-hosted aquifers and enrichment of novel symbionts in the deep terrestrial subsurface.</title>
        <authorList>
            <person name="Probst A.J."/>
            <person name="Ladd B."/>
            <person name="Jarett J.K."/>
            <person name="Geller-Mcgrath D.E."/>
            <person name="Sieber C.M.K."/>
            <person name="Emerson J.B."/>
            <person name="Anantharaman K."/>
            <person name="Thomas B.C."/>
            <person name="Malmstrom R."/>
            <person name="Stieglmeier M."/>
            <person name="Klingl A."/>
            <person name="Woyke T."/>
            <person name="Ryan C.M."/>
            <person name="Banfield J.F."/>
        </authorList>
    </citation>
    <scope>NUCLEOTIDE SEQUENCE [LARGE SCALE GENOMIC DNA]</scope>
</reference>
<evidence type="ECO:0000256" key="5">
    <source>
        <dbReference type="ARBA" id="ARBA00022927"/>
    </source>
</evidence>
<evidence type="ECO:0000256" key="1">
    <source>
        <dbReference type="ARBA" id="ARBA00004141"/>
    </source>
</evidence>
<gene>
    <name evidence="10" type="primary">secG</name>
    <name evidence="10" type="ORF">CO059_00415</name>
</gene>
<comment type="subcellular location">
    <subcellularLocation>
        <location evidence="9">Cell membrane</location>
        <topology evidence="9">Multi-pass membrane protein</topology>
    </subcellularLocation>
    <subcellularLocation>
        <location evidence="1">Membrane</location>
        <topology evidence="1">Multi-pass membrane protein</topology>
    </subcellularLocation>
</comment>
<keyword evidence="5 9" id="KW-0653">Protein transport</keyword>
<dbReference type="AlphaFoldDB" id="A0A2M8EK75"/>
<comment type="function">
    <text evidence="9">Involved in protein export. Participates in an early event of protein translocation.</text>
</comment>
<evidence type="ECO:0000256" key="7">
    <source>
        <dbReference type="ARBA" id="ARBA00023010"/>
    </source>
</evidence>
<feature type="transmembrane region" description="Helical" evidence="9">
    <location>
        <begin position="7"/>
        <end position="29"/>
    </location>
</feature>